<evidence type="ECO:0000313" key="10">
    <source>
        <dbReference type="Proteomes" id="UP000502996"/>
    </source>
</evidence>
<evidence type="ECO:0000256" key="6">
    <source>
        <dbReference type="SAM" id="MobiDB-lite"/>
    </source>
</evidence>
<evidence type="ECO:0000256" key="7">
    <source>
        <dbReference type="SAM" id="Phobius"/>
    </source>
</evidence>
<name>A0A6G6WJT5_9ACTN</name>
<proteinExistence type="inferred from homology"/>
<reference evidence="9 10" key="1">
    <citation type="submission" date="2020-02" db="EMBL/GenBank/DDBJ databases">
        <title>Full genome sequence of Nocardioides sp. R-3366.</title>
        <authorList>
            <person name="Im W.-T."/>
        </authorList>
    </citation>
    <scope>NUCLEOTIDE SEQUENCE [LARGE SCALE GENOMIC DNA]</scope>
    <source>
        <strain evidence="9 10">R-3366</strain>
    </source>
</reference>
<organism evidence="9 10">
    <name type="scientific">Nocardioides anomalus</name>
    <dbReference type="NCBI Taxonomy" id="2712223"/>
    <lineage>
        <taxon>Bacteria</taxon>
        <taxon>Bacillati</taxon>
        <taxon>Actinomycetota</taxon>
        <taxon>Actinomycetes</taxon>
        <taxon>Propionibacteriales</taxon>
        <taxon>Nocardioidaceae</taxon>
        <taxon>Nocardioides</taxon>
    </lineage>
</organism>
<feature type="domain" description="GtrA/DPMS transmembrane" evidence="8">
    <location>
        <begin position="8"/>
        <end position="122"/>
    </location>
</feature>
<comment type="similarity">
    <text evidence="2">Belongs to the GtrA family.</text>
</comment>
<dbReference type="RefSeq" id="WP_165238147.1">
    <property type="nucleotide sequence ID" value="NZ_CP049257.1"/>
</dbReference>
<dbReference type="Proteomes" id="UP000502996">
    <property type="component" value="Chromosome"/>
</dbReference>
<evidence type="ECO:0000256" key="4">
    <source>
        <dbReference type="ARBA" id="ARBA00022989"/>
    </source>
</evidence>
<comment type="subcellular location">
    <subcellularLocation>
        <location evidence="1">Membrane</location>
        <topology evidence="1">Multi-pass membrane protein</topology>
    </subcellularLocation>
</comment>
<dbReference type="GO" id="GO:0005886">
    <property type="term" value="C:plasma membrane"/>
    <property type="evidence" value="ECO:0007669"/>
    <property type="project" value="TreeGrafter"/>
</dbReference>
<dbReference type="EMBL" id="CP049257">
    <property type="protein sequence ID" value="QIG45504.1"/>
    <property type="molecule type" value="Genomic_DNA"/>
</dbReference>
<feature type="transmembrane region" description="Helical" evidence="7">
    <location>
        <begin position="7"/>
        <end position="27"/>
    </location>
</feature>
<keyword evidence="3 7" id="KW-0812">Transmembrane</keyword>
<protein>
    <submittedName>
        <fullName evidence="9">GtrA family protein</fullName>
    </submittedName>
</protein>
<dbReference type="InterPro" id="IPR007267">
    <property type="entry name" value="GtrA_DPMS_TM"/>
</dbReference>
<keyword evidence="4 7" id="KW-1133">Transmembrane helix</keyword>
<evidence type="ECO:0000256" key="2">
    <source>
        <dbReference type="ARBA" id="ARBA00009399"/>
    </source>
</evidence>
<evidence type="ECO:0000256" key="3">
    <source>
        <dbReference type="ARBA" id="ARBA00022692"/>
    </source>
</evidence>
<keyword evidence="5 7" id="KW-0472">Membrane</keyword>
<dbReference type="InterPro" id="IPR051401">
    <property type="entry name" value="GtrA_CellWall_Glycosyl"/>
</dbReference>
<dbReference type="PANTHER" id="PTHR38459">
    <property type="entry name" value="PROPHAGE BACTOPRENOL-LINKED GLUCOSE TRANSLOCASE HOMOLOG"/>
    <property type="match status" value="1"/>
</dbReference>
<keyword evidence="10" id="KW-1185">Reference proteome</keyword>
<dbReference type="GO" id="GO:0000271">
    <property type="term" value="P:polysaccharide biosynthetic process"/>
    <property type="evidence" value="ECO:0007669"/>
    <property type="project" value="InterPro"/>
</dbReference>
<evidence type="ECO:0000313" key="9">
    <source>
        <dbReference type="EMBL" id="QIG45504.1"/>
    </source>
</evidence>
<accession>A0A6G6WJT5</accession>
<dbReference type="Pfam" id="PF04138">
    <property type="entry name" value="GtrA_DPMS_TM"/>
    <property type="match status" value="1"/>
</dbReference>
<dbReference type="PANTHER" id="PTHR38459:SF1">
    <property type="entry name" value="PROPHAGE BACTOPRENOL-LINKED GLUCOSE TRANSLOCASE HOMOLOG"/>
    <property type="match status" value="1"/>
</dbReference>
<evidence type="ECO:0000256" key="1">
    <source>
        <dbReference type="ARBA" id="ARBA00004141"/>
    </source>
</evidence>
<feature type="transmembrane region" description="Helical" evidence="7">
    <location>
        <begin position="33"/>
        <end position="53"/>
    </location>
</feature>
<dbReference type="KEGG" id="nano:G5V58_24600"/>
<sequence>MVDATLVRFAVISLGTYALDLAVLTALHGGLGWPLPLALSTGYAVAFATNYLLNRVLNFRSREPIGPESLRYVVVVAVNFAVFLLGGTTLLAALGVPYQPARLVAGACEGVFTYCAMRWFVFSRDRSTGSTAEAPGSRRPTGRAAR</sequence>
<feature type="transmembrane region" description="Helical" evidence="7">
    <location>
        <begin position="73"/>
        <end position="95"/>
    </location>
</feature>
<gene>
    <name evidence="9" type="ORF">G5V58_24600</name>
</gene>
<feature type="transmembrane region" description="Helical" evidence="7">
    <location>
        <begin position="101"/>
        <end position="121"/>
    </location>
</feature>
<evidence type="ECO:0000259" key="8">
    <source>
        <dbReference type="Pfam" id="PF04138"/>
    </source>
</evidence>
<dbReference type="AlphaFoldDB" id="A0A6G6WJT5"/>
<evidence type="ECO:0000256" key="5">
    <source>
        <dbReference type="ARBA" id="ARBA00023136"/>
    </source>
</evidence>
<feature type="region of interest" description="Disordered" evidence="6">
    <location>
        <begin position="127"/>
        <end position="146"/>
    </location>
</feature>